<keyword evidence="1" id="KW-0614">Plasmid</keyword>
<geneLocation type="plasmid" evidence="1 2">
    <name>pFMUON74</name>
</geneLocation>
<keyword evidence="2" id="KW-1185">Reference proteome</keyword>
<sequence>MDPGSPDRTEPTWAAVVTRRGCGVNVKPLIYGYLRADLVQHASQLEEWEHQIREFASAEGFDVGAVFQEPPDRMWSAFASLMIELKRSECHDVAVPALSHMLRPGSASPNGLVELLRAEAHAFVWVADPAASRVGLNATEPPMLRRNGG</sequence>
<proteinExistence type="predicted"/>
<evidence type="ECO:0008006" key="3">
    <source>
        <dbReference type="Google" id="ProtNLM"/>
    </source>
</evidence>
<name>A0A7G1L209_9NOCA</name>
<dbReference type="Proteomes" id="UP000516173">
    <property type="component" value="Plasmid pFMUON74"/>
</dbReference>
<gene>
    <name evidence="1" type="ORF">NWFMUON74_71860</name>
</gene>
<dbReference type="KEGG" id="nwl:NWFMUON74_71860"/>
<accession>A0A7G1L209</accession>
<evidence type="ECO:0000313" key="1">
    <source>
        <dbReference type="EMBL" id="BCK59414.1"/>
    </source>
</evidence>
<dbReference type="AlphaFoldDB" id="A0A7G1L209"/>
<evidence type="ECO:0000313" key="2">
    <source>
        <dbReference type="Proteomes" id="UP000516173"/>
    </source>
</evidence>
<organism evidence="1 2">
    <name type="scientific">Nocardia wallacei</name>
    <dbReference type="NCBI Taxonomy" id="480035"/>
    <lineage>
        <taxon>Bacteria</taxon>
        <taxon>Bacillati</taxon>
        <taxon>Actinomycetota</taxon>
        <taxon>Actinomycetes</taxon>
        <taxon>Mycobacteriales</taxon>
        <taxon>Nocardiaceae</taxon>
        <taxon>Nocardia</taxon>
    </lineage>
</organism>
<protein>
    <recommendedName>
        <fullName evidence="3">Resolvase/invertase-type recombinase catalytic domain-containing protein</fullName>
    </recommendedName>
</protein>
<dbReference type="EMBL" id="AP023397">
    <property type="protein sequence ID" value="BCK59414.1"/>
    <property type="molecule type" value="Genomic_DNA"/>
</dbReference>
<reference evidence="1 2" key="1">
    <citation type="submission" date="2020-08" db="EMBL/GenBank/DDBJ databases">
        <title>Genome Sequencing of Nocardia wallacei strain FMUON74 and assembly.</title>
        <authorList>
            <person name="Toyokawa M."/>
            <person name="Uesaka K."/>
        </authorList>
    </citation>
    <scope>NUCLEOTIDE SEQUENCE [LARGE SCALE GENOMIC DNA]</scope>
    <source>
        <strain evidence="1 2">FMUON74</strain>
        <plasmid evidence="1 2">pFMUON74</plasmid>
    </source>
</reference>